<dbReference type="InterPro" id="IPR052234">
    <property type="entry name" value="U5_snRNP_Component"/>
</dbReference>
<feature type="repeat" description="WD" evidence="4">
    <location>
        <begin position="246"/>
        <end position="284"/>
    </location>
</feature>
<evidence type="ECO:0000256" key="2">
    <source>
        <dbReference type="ARBA" id="ARBA00022737"/>
    </source>
</evidence>
<evidence type="ECO:0000256" key="3">
    <source>
        <dbReference type="ARBA" id="ARBA00022980"/>
    </source>
</evidence>
<gene>
    <name evidence="5" type="ORF">TEOVI_000515300</name>
</gene>
<dbReference type="PROSITE" id="PS50082">
    <property type="entry name" value="WD_REPEATS_2"/>
    <property type="match status" value="2"/>
</dbReference>
<dbReference type="AlphaFoldDB" id="A0A1G4I2M3"/>
<keyword evidence="6" id="KW-1185">Reference proteome</keyword>
<dbReference type="InterPro" id="IPR001680">
    <property type="entry name" value="WD40_rpt"/>
</dbReference>
<dbReference type="InterPro" id="IPR015943">
    <property type="entry name" value="WD40/YVTN_repeat-like_dom_sf"/>
</dbReference>
<dbReference type="PROSITE" id="PS00678">
    <property type="entry name" value="WD_REPEATS_1"/>
    <property type="match status" value="1"/>
</dbReference>
<dbReference type="RefSeq" id="XP_067077521.1">
    <property type="nucleotide sequence ID" value="XM_067221420.1"/>
</dbReference>
<dbReference type="Proteomes" id="UP000195570">
    <property type="component" value="Unassembled WGS sequence"/>
</dbReference>
<comment type="caution">
    <text evidence="5">The sequence shown here is derived from an EMBL/GenBank/DDBJ whole genome shotgun (WGS) entry which is preliminary data.</text>
</comment>
<evidence type="ECO:0000256" key="1">
    <source>
        <dbReference type="ARBA" id="ARBA00022574"/>
    </source>
</evidence>
<dbReference type="GO" id="GO:0003723">
    <property type="term" value="F:RNA binding"/>
    <property type="evidence" value="ECO:0007669"/>
    <property type="project" value="TreeGrafter"/>
</dbReference>
<organism evidence="5 6">
    <name type="scientific">Trypanosoma equiperdum</name>
    <dbReference type="NCBI Taxonomy" id="5694"/>
    <lineage>
        <taxon>Eukaryota</taxon>
        <taxon>Discoba</taxon>
        <taxon>Euglenozoa</taxon>
        <taxon>Kinetoplastea</taxon>
        <taxon>Metakinetoplastina</taxon>
        <taxon>Trypanosomatida</taxon>
        <taxon>Trypanosomatidae</taxon>
        <taxon>Trypanosoma</taxon>
    </lineage>
</organism>
<dbReference type="VEuPathDB" id="TriTrypDB:TEOVI_000515300"/>
<dbReference type="GO" id="GO:0005840">
    <property type="term" value="C:ribosome"/>
    <property type="evidence" value="ECO:0007669"/>
    <property type="project" value="UniProtKB-KW"/>
</dbReference>
<dbReference type="SMART" id="SM00320">
    <property type="entry name" value="WD40"/>
    <property type="match status" value="5"/>
</dbReference>
<dbReference type="PROSITE" id="PS50294">
    <property type="entry name" value="WD_REPEATS_REGION"/>
    <property type="match status" value="2"/>
</dbReference>
<keyword evidence="2" id="KW-0677">Repeat</keyword>
<dbReference type="Gene3D" id="2.130.10.10">
    <property type="entry name" value="YVTN repeat-like/Quinoprotein amine dehydrogenase"/>
    <property type="match status" value="2"/>
</dbReference>
<proteinExistence type="predicted"/>
<feature type="repeat" description="WD" evidence="4">
    <location>
        <begin position="158"/>
        <end position="190"/>
    </location>
</feature>
<keyword evidence="3" id="KW-0689">Ribosomal protein</keyword>
<sequence length="481" mass="53091">MADNSSASSPAQVVATVRHENILLKKCLAEVRHENQLLKKQLYRLSAILDIALSKLASKGITLETPVSIRELRAAIPSRDVIDMPAETLTSADVNYENNPVPSVPNRRFQLRREMREHTKPVQCVAFAPGDMPLLATGGLDCRLILHDFWTGEKVHAIHGHEQNVADVAWFEGSGNLLSASFDSTVKVWDPRHMSGSPSPIYQLKSKGFVLSAVPLDKAYTLVCTDSKRYTSIVDIRTKKTISWRHDVRVNTLAFNGSKTQLVTGHNNGQIAIWDLRKVGSMLSSSMEGEGPNGGSQAVVDQTSVAHIPRLASVENEPSQSPITHISFYHNRDDSKRLVVVSADNMVRLYYEPGINPSLPHELMLRNVVGGVPTRGYTSKAAFWKGVREEQNVPAFFDDGEREGEAPSRRLTECDLMVTCGADNTACIYDVTERGNAVLVERLEGHRDRVVGAATHHADSKPIIATYSADNTVRTWVPVKT</sequence>
<dbReference type="InterPro" id="IPR036322">
    <property type="entry name" value="WD40_repeat_dom_sf"/>
</dbReference>
<keyword evidence="1 4" id="KW-0853">WD repeat</keyword>
<evidence type="ECO:0000313" key="5">
    <source>
        <dbReference type="EMBL" id="SCU66030.1"/>
    </source>
</evidence>
<dbReference type="EMBL" id="CZPT02000494">
    <property type="protein sequence ID" value="SCU66030.1"/>
    <property type="molecule type" value="Genomic_DNA"/>
</dbReference>
<dbReference type="SUPFAM" id="SSF50978">
    <property type="entry name" value="WD40 repeat-like"/>
    <property type="match status" value="1"/>
</dbReference>
<name>A0A1G4I2M3_TRYEQ</name>
<reference evidence="5" key="1">
    <citation type="submission" date="2016-09" db="EMBL/GenBank/DDBJ databases">
        <authorList>
            <person name="Hebert L."/>
            <person name="Moumen B."/>
        </authorList>
    </citation>
    <scope>NUCLEOTIDE SEQUENCE [LARGE SCALE GENOMIC DNA]</scope>
    <source>
        <strain evidence="5">OVI</strain>
    </source>
</reference>
<dbReference type="GeneID" id="92379093"/>
<evidence type="ECO:0000313" key="6">
    <source>
        <dbReference type="Proteomes" id="UP000195570"/>
    </source>
</evidence>
<protein>
    <submittedName>
        <fullName evidence="5">WD domain, G-beta repeat, putative</fullName>
    </submittedName>
</protein>
<dbReference type="Pfam" id="PF00400">
    <property type="entry name" value="WD40"/>
    <property type="match status" value="4"/>
</dbReference>
<dbReference type="PANTHER" id="PTHR44006:SF1">
    <property type="entry name" value="U5 SMALL NUCLEAR RIBONUCLEOPROTEIN 40 KDA PROTEIN"/>
    <property type="match status" value="1"/>
</dbReference>
<keyword evidence="3" id="KW-0687">Ribonucleoprotein</keyword>
<dbReference type="GO" id="GO:0071013">
    <property type="term" value="C:catalytic step 2 spliceosome"/>
    <property type="evidence" value="ECO:0007669"/>
    <property type="project" value="TreeGrafter"/>
</dbReference>
<dbReference type="InterPro" id="IPR019775">
    <property type="entry name" value="WD40_repeat_CS"/>
</dbReference>
<dbReference type="PANTHER" id="PTHR44006">
    <property type="entry name" value="U5 SMALL NUCLEAR RIBONUCLEOPROTEIN 40 KDA PROTEIN"/>
    <property type="match status" value="1"/>
</dbReference>
<evidence type="ECO:0000256" key="4">
    <source>
        <dbReference type="PROSITE-ProRule" id="PRU00221"/>
    </source>
</evidence>
<accession>A0A1G4I2M3</accession>